<accession>A0A420J2X0</accession>
<dbReference type="EMBL" id="MCBR01002913">
    <property type="protein sequence ID" value="RKF81146.1"/>
    <property type="molecule type" value="Genomic_DNA"/>
</dbReference>
<comment type="caution">
    <text evidence="1">The sequence shown here is derived from an EMBL/GenBank/DDBJ whole genome shotgun (WGS) entry which is preliminary data.</text>
</comment>
<protein>
    <submittedName>
        <fullName evidence="1">Uncharacterized protein</fullName>
    </submittedName>
</protein>
<reference evidence="1 2" key="1">
    <citation type="journal article" date="2018" name="BMC Genomics">
        <title>Comparative genome analyses reveal sequence features reflecting distinct modes of host-adaptation between dicot and monocot powdery mildew.</title>
        <authorList>
            <person name="Wu Y."/>
            <person name="Ma X."/>
            <person name="Pan Z."/>
            <person name="Kale S.D."/>
            <person name="Song Y."/>
            <person name="King H."/>
            <person name="Zhang Q."/>
            <person name="Presley C."/>
            <person name="Deng X."/>
            <person name="Wei C.I."/>
            <person name="Xiao S."/>
        </authorList>
    </citation>
    <scope>NUCLEOTIDE SEQUENCE [LARGE SCALE GENOMIC DNA]</scope>
    <source>
        <strain evidence="1">UCSC1</strain>
    </source>
</reference>
<gene>
    <name evidence="1" type="ORF">GcC1_029030</name>
</gene>
<sequence>MLHHNDKECRKFIQKNNHGKEMNLSDLTNGNAYCTFGKVERMLALRQLNAVGKYSCMWQNNQNNNVNINHDVPLPLHNNLEHSVVPIKLKHRDVTRVVTIKQGHVVSYKEGEERGIYVPSGFYISSKFDYRTGVDKETKEAIEYGEKSNLEESIFIGGLHSKMSLD</sequence>
<proteinExistence type="predicted"/>
<organism evidence="1 2">
    <name type="scientific">Golovinomyces cichoracearum</name>
    <dbReference type="NCBI Taxonomy" id="62708"/>
    <lineage>
        <taxon>Eukaryota</taxon>
        <taxon>Fungi</taxon>
        <taxon>Dikarya</taxon>
        <taxon>Ascomycota</taxon>
        <taxon>Pezizomycotina</taxon>
        <taxon>Leotiomycetes</taxon>
        <taxon>Erysiphales</taxon>
        <taxon>Erysiphaceae</taxon>
        <taxon>Golovinomyces</taxon>
    </lineage>
</organism>
<evidence type="ECO:0000313" key="2">
    <source>
        <dbReference type="Proteomes" id="UP000285405"/>
    </source>
</evidence>
<dbReference type="AlphaFoldDB" id="A0A420J2X0"/>
<name>A0A420J2X0_9PEZI</name>
<dbReference type="Proteomes" id="UP000285405">
    <property type="component" value="Unassembled WGS sequence"/>
</dbReference>
<evidence type="ECO:0000313" key="1">
    <source>
        <dbReference type="EMBL" id="RKF81146.1"/>
    </source>
</evidence>